<proteinExistence type="predicted"/>
<feature type="transmembrane region" description="Helical" evidence="6">
    <location>
        <begin position="53"/>
        <end position="82"/>
    </location>
</feature>
<keyword evidence="2 6" id="KW-0812">Transmembrane</keyword>
<dbReference type="GO" id="GO:0055085">
    <property type="term" value="P:transmembrane transport"/>
    <property type="evidence" value="ECO:0007669"/>
    <property type="project" value="InterPro"/>
</dbReference>
<dbReference type="Proteomes" id="UP000186785">
    <property type="component" value="Unassembled WGS sequence"/>
</dbReference>
<feature type="compositionally biased region" description="Basic residues" evidence="5">
    <location>
        <begin position="462"/>
        <end position="479"/>
    </location>
</feature>
<protein>
    <recommendedName>
        <fullName evidence="7">Mechanosensitive ion channel MscS domain-containing protein</fullName>
    </recommendedName>
</protein>
<evidence type="ECO:0000256" key="1">
    <source>
        <dbReference type="ARBA" id="ARBA00004370"/>
    </source>
</evidence>
<dbReference type="Pfam" id="PF00924">
    <property type="entry name" value="MS_channel_2nd"/>
    <property type="match status" value="1"/>
</dbReference>
<comment type="subcellular location">
    <subcellularLocation>
        <location evidence="1">Membrane</location>
    </subcellularLocation>
</comment>
<comment type="caution">
    <text evidence="8">The sequence shown here is derived from an EMBL/GenBank/DDBJ whole genome shotgun (WGS) entry which is preliminary data.</text>
</comment>
<dbReference type="InterPro" id="IPR010920">
    <property type="entry name" value="LSM_dom_sf"/>
</dbReference>
<feature type="transmembrane region" description="Helical" evidence="6">
    <location>
        <begin position="124"/>
        <end position="150"/>
    </location>
</feature>
<evidence type="ECO:0000256" key="2">
    <source>
        <dbReference type="ARBA" id="ARBA00022692"/>
    </source>
</evidence>
<keyword evidence="3 6" id="KW-1133">Transmembrane helix</keyword>
<feature type="transmembrane region" description="Helical" evidence="6">
    <location>
        <begin position="94"/>
        <end position="112"/>
    </location>
</feature>
<evidence type="ECO:0000313" key="8">
    <source>
        <dbReference type="EMBL" id="OKL46568.1"/>
    </source>
</evidence>
<feature type="transmembrane region" description="Helical" evidence="6">
    <location>
        <begin position="178"/>
        <end position="202"/>
    </location>
</feature>
<gene>
    <name evidence="8" type="ORF">BSR29_07000</name>
</gene>
<sequence length="630" mass="68503">MALSTIIPVLQVALPNRGGWALPNFLRFLEKDPATPEGVGKATEKAVEATVDIATIIGSAAFGAFIGLLVGIVIFVIVRLMLSRTKPGQLLAHRLRLPIPILVLIIGASIGVDYGEMGVSIDNAPWIAVFQHGMILAIIAAATWVLLAAAHVIEDIAVNRYGDSTGGRARRVTTQTQVLRRVLQAIIFSIGVIVALLTFPAARTGMTALLSSAGIISIVAGIAAQSVLGNMFAGLQVAFTDSVRVGDILLFEGQYGTVEEITLTYVVLRLWDEKRLIIPSKMLTEKSIENWTRRHTRVLGTVELPMDWSAPLPALRLEMQRLLANTDLWDGETATIQCTDAPAGTLLVRVCVSADNPSNLWDLRCYLREHLVDWTVRNAPYALIRTRFQQQEVQHVENRESDADIARLAEELAMISGGNPAPETNEANQEITADQTSVLVQHANQVAGGKADPFVVARLKAARNRSKRERSEARKRRAKIQQAEGNLARIERERAKNPVEEVDLTTVLSPEQIRALQGQPVEATSAKAKPEITNPSAAEKSQKSAQTADLPVAGRNVVDTDPAQERLYSGSPEAEERARAMSGPGPEALAEREANIRRQQAEAQAREEELRHGDPNDPTDPSRPVGHGGE</sequence>
<accession>A0A1Q5PK26</accession>
<feature type="region of interest" description="Disordered" evidence="5">
    <location>
        <begin position="511"/>
        <end position="630"/>
    </location>
</feature>
<feature type="region of interest" description="Disordered" evidence="5">
    <location>
        <begin position="462"/>
        <end position="485"/>
    </location>
</feature>
<feature type="domain" description="Mechanosensitive ion channel MscS" evidence="7">
    <location>
        <begin position="227"/>
        <end position="293"/>
    </location>
</feature>
<keyword evidence="9" id="KW-1185">Reference proteome</keyword>
<dbReference type="SUPFAM" id="SSF50182">
    <property type="entry name" value="Sm-like ribonucleoproteins"/>
    <property type="match status" value="1"/>
</dbReference>
<reference evidence="8 9" key="1">
    <citation type="submission" date="2016-11" db="EMBL/GenBank/DDBJ databases">
        <title>Actinomyces gypaetusis sp. nov. isolated from the vulture Gypaetus barbatus in Qinghai Tibet Plateau China.</title>
        <authorList>
            <person name="Meng X."/>
        </authorList>
    </citation>
    <scope>NUCLEOTIDE SEQUENCE [LARGE SCALE GENOMIC DNA]</scope>
    <source>
        <strain evidence="8 9">VUL4_2</strain>
    </source>
</reference>
<dbReference type="OrthoDB" id="9792218at2"/>
<feature type="compositionally biased region" description="Basic and acidic residues" evidence="5">
    <location>
        <begin position="589"/>
        <end position="615"/>
    </location>
</feature>
<evidence type="ECO:0000256" key="4">
    <source>
        <dbReference type="ARBA" id="ARBA00023136"/>
    </source>
</evidence>
<dbReference type="PANTHER" id="PTHR30566">
    <property type="entry name" value="YNAI-RELATED MECHANOSENSITIVE ION CHANNEL"/>
    <property type="match status" value="1"/>
</dbReference>
<name>A0A1Q5PK26_9ACTO</name>
<dbReference type="InterPro" id="IPR006685">
    <property type="entry name" value="MscS_channel_2nd"/>
</dbReference>
<keyword evidence="4 6" id="KW-0472">Membrane</keyword>
<dbReference type="EMBL" id="MQSV01000005">
    <property type="protein sequence ID" value="OKL46568.1"/>
    <property type="molecule type" value="Genomic_DNA"/>
</dbReference>
<evidence type="ECO:0000256" key="6">
    <source>
        <dbReference type="SAM" id="Phobius"/>
    </source>
</evidence>
<dbReference type="PANTHER" id="PTHR30566:SF25">
    <property type="entry name" value="INNER MEMBRANE PROTEIN"/>
    <property type="match status" value="1"/>
</dbReference>
<evidence type="ECO:0000313" key="9">
    <source>
        <dbReference type="Proteomes" id="UP000186785"/>
    </source>
</evidence>
<evidence type="ECO:0000259" key="7">
    <source>
        <dbReference type="Pfam" id="PF00924"/>
    </source>
</evidence>
<evidence type="ECO:0000256" key="5">
    <source>
        <dbReference type="SAM" id="MobiDB-lite"/>
    </source>
</evidence>
<dbReference type="InterPro" id="IPR023408">
    <property type="entry name" value="MscS_beta-dom_sf"/>
</dbReference>
<dbReference type="RefSeq" id="WP_073709593.1">
    <property type="nucleotide sequence ID" value="NZ_MQSU01000003.1"/>
</dbReference>
<dbReference type="AlphaFoldDB" id="A0A1Q5PK26"/>
<organism evidence="8 9">
    <name type="scientific">Boudabousia liubingyangii</name>
    <dbReference type="NCBI Taxonomy" id="1921764"/>
    <lineage>
        <taxon>Bacteria</taxon>
        <taxon>Bacillati</taxon>
        <taxon>Actinomycetota</taxon>
        <taxon>Actinomycetes</taxon>
        <taxon>Actinomycetales</taxon>
        <taxon>Actinomycetaceae</taxon>
        <taxon>Boudabousia</taxon>
    </lineage>
</organism>
<evidence type="ECO:0000256" key="3">
    <source>
        <dbReference type="ARBA" id="ARBA00022989"/>
    </source>
</evidence>
<dbReference type="Gene3D" id="1.10.287.1260">
    <property type="match status" value="1"/>
</dbReference>
<dbReference type="STRING" id="1921764.BSR28_05290"/>
<dbReference type="Gene3D" id="2.30.30.60">
    <property type="match status" value="1"/>
</dbReference>
<dbReference type="GO" id="GO:0016020">
    <property type="term" value="C:membrane"/>
    <property type="evidence" value="ECO:0007669"/>
    <property type="project" value="UniProtKB-SubCell"/>
</dbReference>